<dbReference type="EMBL" id="JACHHO010000001">
    <property type="protein sequence ID" value="MBB5202762.1"/>
    <property type="molecule type" value="Genomic_DNA"/>
</dbReference>
<dbReference type="PANTHER" id="PTHR34138:SF1">
    <property type="entry name" value="CELL SHAPE-DETERMINING PROTEIN MREC"/>
    <property type="match status" value="1"/>
</dbReference>
<name>A0A840RZU7_9BURK</name>
<protein>
    <recommendedName>
        <fullName evidence="2 5">Cell shape-determining protein MreC</fullName>
    </recommendedName>
    <alternativeName>
        <fullName evidence="4 5">Cell shape protein MreC</fullName>
    </alternativeName>
</protein>
<sequence length="300" mass="32229">MALATLDRRPPPLFRQGTTALTKLLICTVLSVGLMVADARMGWVAPLRTALAWVLNPVQRALLAPVDAWEGLQDRLRGAEAAMQAEQAARNQLAQQALILARTQALQDENAALRRLLALREPLPVQSHSAEVLFQAGDLHGRRLVIDRGQADGLQAGAPVIDERGVLGQITRLHRNTAELTLLSDREASIPVLNARTQALMVAYGGERSSGMELRFVAANADIKPGDALTTSGLDGIYPPGLPVARVVEVQRQGQTSFARVTARPLAQADRARQVLVLAAPEAVTAARRELESTPSRSAP</sequence>
<dbReference type="Gene3D" id="2.40.10.350">
    <property type="entry name" value="Rod shape-determining protein MreC, domain 2"/>
    <property type="match status" value="1"/>
</dbReference>
<dbReference type="Pfam" id="PF04085">
    <property type="entry name" value="MreC"/>
    <property type="match status" value="1"/>
</dbReference>
<comment type="similarity">
    <text evidence="1 5">Belongs to the MreC family.</text>
</comment>
<evidence type="ECO:0000313" key="8">
    <source>
        <dbReference type="Proteomes" id="UP000554837"/>
    </source>
</evidence>
<dbReference type="InterPro" id="IPR055342">
    <property type="entry name" value="MreC_beta-barrel_core"/>
</dbReference>
<organism evidence="7 8">
    <name type="scientific">Inhella inkyongensis</name>
    <dbReference type="NCBI Taxonomy" id="392593"/>
    <lineage>
        <taxon>Bacteria</taxon>
        <taxon>Pseudomonadati</taxon>
        <taxon>Pseudomonadota</taxon>
        <taxon>Betaproteobacteria</taxon>
        <taxon>Burkholderiales</taxon>
        <taxon>Sphaerotilaceae</taxon>
        <taxon>Inhella</taxon>
    </lineage>
</organism>
<dbReference type="Gene3D" id="2.40.10.340">
    <property type="entry name" value="Rod shape-determining protein MreC, domain 1"/>
    <property type="match status" value="1"/>
</dbReference>
<keyword evidence="3 5" id="KW-0133">Cell shape</keyword>
<gene>
    <name evidence="7" type="ORF">HNQ51_000055</name>
</gene>
<keyword evidence="8" id="KW-1185">Reference proteome</keyword>
<reference evidence="7 8" key="1">
    <citation type="submission" date="2020-08" db="EMBL/GenBank/DDBJ databases">
        <title>Genomic Encyclopedia of Type Strains, Phase IV (KMG-IV): sequencing the most valuable type-strain genomes for metagenomic binning, comparative biology and taxonomic classification.</title>
        <authorList>
            <person name="Goeker M."/>
        </authorList>
    </citation>
    <scope>NUCLEOTIDE SEQUENCE [LARGE SCALE GENOMIC DNA]</scope>
    <source>
        <strain evidence="7 8">DSM 23958</strain>
    </source>
</reference>
<dbReference type="PIRSF" id="PIRSF038471">
    <property type="entry name" value="MreC"/>
    <property type="match status" value="1"/>
</dbReference>
<dbReference type="GO" id="GO:0005886">
    <property type="term" value="C:plasma membrane"/>
    <property type="evidence" value="ECO:0007669"/>
    <property type="project" value="TreeGrafter"/>
</dbReference>
<evidence type="ECO:0000313" key="7">
    <source>
        <dbReference type="EMBL" id="MBB5202762.1"/>
    </source>
</evidence>
<dbReference type="Proteomes" id="UP000554837">
    <property type="component" value="Unassembled WGS sequence"/>
</dbReference>
<evidence type="ECO:0000256" key="4">
    <source>
        <dbReference type="ARBA" id="ARBA00032089"/>
    </source>
</evidence>
<dbReference type="RefSeq" id="WP_138858137.1">
    <property type="nucleotide sequence ID" value="NZ_CP040709.1"/>
</dbReference>
<evidence type="ECO:0000256" key="1">
    <source>
        <dbReference type="ARBA" id="ARBA00009369"/>
    </source>
</evidence>
<feature type="domain" description="Rod shape-determining protein MreC beta-barrel core" evidence="6">
    <location>
        <begin position="138"/>
        <end position="278"/>
    </location>
</feature>
<evidence type="ECO:0000256" key="5">
    <source>
        <dbReference type="PIRNR" id="PIRNR038471"/>
    </source>
</evidence>
<dbReference type="InterPro" id="IPR042177">
    <property type="entry name" value="Cell/Rod_1"/>
</dbReference>
<evidence type="ECO:0000256" key="2">
    <source>
        <dbReference type="ARBA" id="ARBA00013855"/>
    </source>
</evidence>
<dbReference type="OrthoDB" id="9808025at2"/>
<proteinExistence type="inferred from homology"/>
<dbReference type="AlphaFoldDB" id="A0A840RZU7"/>
<evidence type="ECO:0000259" key="6">
    <source>
        <dbReference type="Pfam" id="PF04085"/>
    </source>
</evidence>
<comment type="caution">
    <text evidence="7">The sequence shown here is derived from an EMBL/GenBank/DDBJ whole genome shotgun (WGS) entry which is preliminary data.</text>
</comment>
<dbReference type="PANTHER" id="PTHR34138">
    <property type="entry name" value="CELL SHAPE-DETERMINING PROTEIN MREC"/>
    <property type="match status" value="1"/>
</dbReference>
<dbReference type="GO" id="GO:0008360">
    <property type="term" value="P:regulation of cell shape"/>
    <property type="evidence" value="ECO:0007669"/>
    <property type="project" value="UniProtKB-KW"/>
</dbReference>
<accession>A0A840RZU7</accession>
<comment type="function">
    <text evidence="5">Involved in formation and maintenance of cell shape.</text>
</comment>
<dbReference type="InterPro" id="IPR007221">
    <property type="entry name" value="MreC"/>
</dbReference>
<dbReference type="InterPro" id="IPR042175">
    <property type="entry name" value="Cell/Rod_MreC_2"/>
</dbReference>
<dbReference type="NCBIfam" id="TIGR00219">
    <property type="entry name" value="mreC"/>
    <property type="match status" value="1"/>
</dbReference>
<evidence type="ECO:0000256" key="3">
    <source>
        <dbReference type="ARBA" id="ARBA00022960"/>
    </source>
</evidence>